<dbReference type="AlphaFoldDB" id="A0AAW9R236"/>
<name>A0AAW9R236_9CHRO</name>
<sequence>MKNNRGFALTLALMFGVIFTGLALAMIARSRAEQSQSVIRRSTARGLGIAEVALARVQDLLDNNRLLAIYSMSYWASLDPTATTDSAKTAFQLELETRIDQELKDICGSTLSYSERATIIRSRLSTIKSIGSSEWQTLPDGQGSYRLVAYYYPGTPGVITARRESFLVVEGRTDRDNAESTSRVEVNLPIIPQPNDSLFTGTQIPGLWLDRGATNDGNQSISTDGSYTGGASFNSSVAMSDRCSYTPTQQAAIANFVTSDRIAPVSGTAGHTARFVREGFPDLPPIPTGLPAAQTNLALTNSETFPRSGDVATAKTTMGGQSVSVYEYIVDRVNLTGNNTIAITPGQRVIFYLRGNIGGTGSAGIRHDCSTAPAGTNCTPTNFQIFAYNTVNSTSPEICLRGTPRLDAFIFAPAYAIGKTGLGDFYGSIWGDSWGKISNCGSRNPSISIIQQGDWTNLYNNFRPLPRLPRIDSITTWNQAATDSTPVIPPGTVLTPP</sequence>
<comment type="caution">
    <text evidence="1">The sequence shown here is derived from an EMBL/GenBank/DDBJ whole genome shotgun (WGS) entry which is preliminary data.</text>
</comment>
<evidence type="ECO:0000313" key="2">
    <source>
        <dbReference type="Proteomes" id="UP001328733"/>
    </source>
</evidence>
<dbReference type="EMBL" id="JBAFSM010000101">
    <property type="protein sequence ID" value="MEG3440409.1"/>
    <property type="molecule type" value="Genomic_DNA"/>
</dbReference>
<dbReference type="Proteomes" id="UP001328733">
    <property type="component" value="Unassembled WGS sequence"/>
</dbReference>
<accession>A0AAW9R236</accession>
<protein>
    <recommendedName>
        <fullName evidence="3">DUF4900 domain-containing protein</fullName>
    </recommendedName>
</protein>
<evidence type="ECO:0008006" key="3">
    <source>
        <dbReference type="Google" id="ProtNLM"/>
    </source>
</evidence>
<dbReference type="RefSeq" id="WP_332867880.1">
    <property type="nucleotide sequence ID" value="NZ_JBAFSM010000101.1"/>
</dbReference>
<evidence type="ECO:0000313" key="1">
    <source>
        <dbReference type="EMBL" id="MEG3440409.1"/>
    </source>
</evidence>
<gene>
    <name evidence="1" type="ORF">V0288_25000</name>
</gene>
<keyword evidence="2" id="KW-1185">Reference proteome</keyword>
<proteinExistence type="predicted"/>
<reference evidence="1 2" key="1">
    <citation type="submission" date="2024-01" db="EMBL/GenBank/DDBJ databases">
        <title>Genomic insights into the taxonomy and metabolism of the cyanobacterium Pannus brasiliensis CCIBt3594.</title>
        <authorList>
            <person name="Machado M."/>
            <person name="Botero N.B."/>
            <person name="Andreote A.P.D."/>
            <person name="Feitosa A.M.T."/>
            <person name="Popin R."/>
            <person name="Sivonen K."/>
            <person name="Fiore M.F."/>
        </authorList>
    </citation>
    <scope>NUCLEOTIDE SEQUENCE [LARGE SCALE GENOMIC DNA]</scope>
    <source>
        <strain evidence="1 2">CCIBt3594</strain>
    </source>
</reference>
<organism evidence="1 2">
    <name type="scientific">Pannus brasiliensis CCIBt3594</name>
    <dbReference type="NCBI Taxonomy" id="1427578"/>
    <lineage>
        <taxon>Bacteria</taxon>
        <taxon>Bacillati</taxon>
        <taxon>Cyanobacteriota</taxon>
        <taxon>Cyanophyceae</taxon>
        <taxon>Oscillatoriophycideae</taxon>
        <taxon>Chroococcales</taxon>
        <taxon>Microcystaceae</taxon>
        <taxon>Pannus</taxon>
    </lineage>
</organism>